<reference evidence="2 3" key="1">
    <citation type="journal article" date="2013" name="PLoS Genet.">
        <title>Distinctive expansion of potential virulence genes in the genome of the oomycete fish pathogen Saprolegnia parasitica.</title>
        <authorList>
            <person name="Jiang R.H."/>
            <person name="de Bruijn I."/>
            <person name="Haas B.J."/>
            <person name="Belmonte R."/>
            <person name="Lobach L."/>
            <person name="Christie J."/>
            <person name="van den Ackerveken G."/>
            <person name="Bottin A."/>
            <person name="Bulone V."/>
            <person name="Diaz-Moreno S.M."/>
            <person name="Dumas B."/>
            <person name="Fan L."/>
            <person name="Gaulin E."/>
            <person name="Govers F."/>
            <person name="Grenville-Briggs L.J."/>
            <person name="Horner N.R."/>
            <person name="Levin J.Z."/>
            <person name="Mammella M."/>
            <person name="Meijer H.J."/>
            <person name="Morris P."/>
            <person name="Nusbaum C."/>
            <person name="Oome S."/>
            <person name="Phillips A.J."/>
            <person name="van Rooyen D."/>
            <person name="Rzeszutek E."/>
            <person name="Saraiva M."/>
            <person name="Secombes C.J."/>
            <person name="Seidl M.F."/>
            <person name="Snel B."/>
            <person name="Stassen J.H."/>
            <person name="Sykes S."/>
            <person name="Tripathy S."/>
            <person name="van den Berg H."/>
            <person name="Vega-Arreguin J.C."/>
            <person name="Wawra S."/>
            <person name="Young S.K."/>
            <person name="Zeng Q."/>
            <person name="Dieguez-Uribeondo J."/>
            <person name="Russ C."/>
            <person name="Tyler B.M."/>
            <person name="van West P."/>
        </authorList>
    </citation>
    <scope>NUCLEOTIDE SEQUENCE [LARGE SCALE GENOMIC DNA]</scope>
    <source>
        <strain evidence="2 3">CBS 223.65</strain>
    </source>
</reference>
<gene>
    <name evidence="2" type="ORF">SPRG_16116</name>
</gene>
<dbReference type="VEuPathDB" id="FungiDB:SPRG_16116"/>
<dbReference type="AlphaFoldDB" id="A0A067BJF1"/>
<dbReference type="GeneID" id="24137770"/>
<feature type="region of interest" description="Disordered" evidence="1">
    <location>
        <begin position="1"/>
        <end position="26"/>
    </location>
</feature>
<feature type="region of interest" description="Disordered" evidence="1">
    <location>
        <begin position="129"/>
        <end position="180"/>
    </location>
</feature>
<dbReference type="KEGG" id="spar:SPRG_16116"/>
<evidence type="ECO:0000256" key="1">
    <source>
        <dbReference type="SAM" id="MobiDB-lite"/>
    </source>
</evidence>
<dbReference type="Proteomes" id="UP000030745">
    <property type="component" value="Unassembled WGS sequence"/>
</dbReference>
<accession>A0A067BJF1</accession>
<dbReference type="RefSeq" id="XP_012210734.1">
    <property type="nucleotide sequence ID" value="XM_012355344.1"/>
</dbReference>
<name>A0A067BJF1_SAPPC</name>
<proteinExistence type="predicted"/>
<evidence type="ECO:0000313" key="3">
    <source>
        <dbReference type="Proteomes" id="UP000030745"/>
    </source>
</evidence>
<dbReference type="OMA" id="PGGEHNC"/>
<keyword evidence="3" id="KW-1185">Reference proteome</keyword>
<dbReference type="EMBL" id="KK583419">
    <property type="protein sequence ID" value="KDO18564.1"/>
    <property type="molecule type" value="Genomic_DNA"/>
</dbReference>
<protein>
    <submittedName>
        <fullName evidence="2">Uncharacterized protein</fullName>
    </submittedName>
</protein>
<feature type="compositionally biased region" description="Basic and acidic residues" evidence="1">
    <location>
        <begin position="1"/>
        <end position="13"/>
    </location>
</feature>
<evidence type="ECO:0000313" key="2">
    <source>
        <dbReference type="EMBL" id="KDO18564.1"/>
    </source>
</evidence>
<sequence>MTTAKRLDPRTESDAAPITGYCKDRFDPSHPDADWGGYVNRTFKKRAYQDPVSTRDHLVHGKDAILPALMAEKPAGRRTFTTNLNQASVDPAAKDSPFHTGVHQVGPGGEHNCNSWKTSYELQTSAAAQNNRDNQAPGTVRSLGQLPHKRHPQAAVEAKRGTPPRTLPPLETGQGATKLPEVRKQGGSLLAGIGQRLAVSDTLAHQPLPAAHLSTAYTTQHKTLETENRHKVLLGYTGHRKGL</sequence>
<organism evidence="2 3">
    <name type="scientific">Saprolegnia parasitica (strain CBS 223.65)</name>
    <dbReference type="NCBI Taxonomy" id="695850"/>
    <lineage>
        <taxon>Eukaryota</taxon>
        <taxon>Sar</taxon>
        <taxon>Stramenopiles</taxon>
        <taxon>Oomycota</taxon>
        <taxon>Saprolegniomycetes</taxon>
        <taxon>Saprolegniales</taxon>
        <taxon>Saprolegniaceae</taxon>
        <taxon>Saprolegnia</taxon>
    </lineage>
</organism>
<dbReference type="OrthoDB" id="64071at2759"/>